<dbReference type="Proteomes" id="UP000002421">
    <property type="component" value="Segment"/>
</dbReference>
<name>B3FJU5_BP201</name>
<protein>
    <submittedName>
        <fullName evidence="1">Uncharacterized protein</fullName>
    </submittedName>
</protein>
<organism evidence="1 2">
    <name type="scientific">Pseudomonas phage 201phi2-1</name>
    <name type="common">Pseudomonas chlororaphis phage 201phi2-1</name>
    <dbReference type="NCBI Taxonomy" id="198110"/>
    <lineage>
        <taxon>Viruses</taxon>
        <taxon>Duplodnaviria</taxon>
        <taxon>Heunggongvirae</taxon>
        <taxon>Uroviricota</taxon>
        <taxon>Caudoviricetes</taxon>
        <taxon>Chimalliviridae</taxon>
        <taxon>Serwervirus</taxon>
        <taxon>Serwervirus 201phi21</taxon>
    </lineage>
</organism>
<dbReference type="RefSeq" id="YP_001957156.1">
    <property type="nucleotide sequence ID" value="NC_010821.1"/>
</dbReference>
<dbReference type="KEGG" id="vg:6372431"/>
<reference evidence="1 2" key="1">
    <citation type="journal article" date="2008" name="Virology">
        <title>Characterization of Pseudomonas chlororaphis myovirus 201varphi2-1 via genomic sequencing, mass spectrometry, and electron microscopy.</title>
        <authorList>
            <person name="Thomas J.A."/>
            <person name="Rolando M.R."/>
            <person name="Carroll C.A."/>
            <person name="Shen P.S."/>
            <person name="Belnap D.M."/>
            <person name="Weintraub S.T."/>
            <person name="Serwer P."/>
            <person name="Hardies S.C."/>
        </authorList>
    </citation>
    <scope>NUCLEOTIDE SEQUENCE</scope>
</reference>
<evidence type="ECO:0000313" key="1">
    <source>
        <dbReference type="EMBL" id="ABY63260.1"/>
    </source>
</evidence>
<dbReference type="EMBL" id="EU197055">
    <property type="protein sequence ID" value="ABY63260.1"/>
    <property type="molecule type" value="Genomic_DNA"/>
</dbReference>
<accession>B3FJU5</accession>
<organismHost>
    <name type="scientific">Pseudomonas chlororaphis</name>
    <dbReference type="NCBI Taxonomy" id="587753"/>
</organismHost>
<keyword evidence="2" id="KW-1185">Reference proteome</keyword>
<evidence type="ECO:0000313" key="2">
    <source>
        <dbReference type="Proteomes" id="UP000002421"/>
    </source>
</evidence>
<gene>
    <name evidence="1" type="ORF">201phi2-1p437</name>
</gene>
<proteinExistence type="predicted"/>
<sequence>MMRVKAMDLTLEMVKASSDANPIIIEHSHGTFTIKRGWYGTSGGRELPGGTEYIIPILLLEFRDRNDWLVGCEEHYEGVFQLLKLSILDKVRTNTFVFDKGMELEDMVSLWLHNTITE</sequence>